<dbReference type="PANTHER" id="PTHR11102:SF147">
    <property type="entry name" value="SEL1L ADAPTOR SUBUNIT OF ERAD E3 UBIQUITIN LIGASE"/>
    <property type="match status" value="1"/>
</dbReference>
<evidence type="ECO:0000313" key="3">
    <source>
        <dbReference type="EMBL" id="CAF4107065.1"/>
    </source>
</evidence>
<proteinExistence type="inferred from homology"/>
<evidence type="ECO:0000256" key="1">
    <source>
        <dbReference type="ARBA" id="ARBA00038101"/>
    </source>
</evidence>
<evidence type="ECO:0000313" key="4">
    <source>
        <dbReference type="Proteomes" id="UP000676336"/>
    </source>
</evidence>
<dbReference type="InterPro" id="IPR011990">
    <property type="entry name" value="TPR-like_helical_dom_sf"/>
</dbReference>
<keyword evidence="2" id="KW-1133">Transmembrane helix</keyword>
<comment type="caution">
    <text evidence="3">The sequence shown here is derived from an EMBL/GenBank/DDBJ whole genome shotgun (WGS) entry which is preliminary data.</text>
</comment>
<evidence type="ECO:0000256" key="2">
    <source>
        <dbReference type="SAM" id="Phobius"/>
    </source>
</evidence>
<sequence>MFNLAYMHEKGLGLKRDIHLAKRFYDMAAETSADAYLPVSIVLFKLHLELLLEKFIALFFSSSTEPIPTASTTPSTVDDVDDDHSTSNELYSSWDLYLMAALLGLIGALYTIRRQRAILHQQQQQQQQPAQVPVQ</sequence>
<dbReference type="InterPro" id="IPR050767">
    <property type="entry name" value="Sel1_AlgK"/>
</dbReference>
<keyword evidence="2" id="KW-0812">Transmembrane</keyword>
<organism evidence="3 4">
    <name type="scientific">Rotaria magnacalcarata</name>
    <dbReference type="NCBI Taxonomy" id="392030"/>
    <lineage>
        <taxon>Eukaryota</taxon>
        <taxon>Metazoa</taxon>
        <taxon>Spiralia</taxon>
        <taxon>Gnathifera</taxon>
        <taxon>Rotifera</taxon>
        <taxon>Eurotatoria</taxon>
        <taxon>Bdelloidea</taxon>
        <taxon>Philodinida</taxon>
        <taxon>Philodinidae</taxon>
        <taxon>Rotaria</taxon>
    </lineage>
</organism>
<dbReference type="Proteomes" id="UP000676336">
    <property type="component" value="Unassembled WGS sequence"/>
</dbReference>
<dbReference type="PANTHER" id="PTHR11102">
    <property type="entry name" value="SEL-1-LIKE PROTEIN"/>
    <property type="match status" value="1"/>
</dbReference>
<keyword evidence="2" id="KW-0472">Membrane</keyword>
<name>A0A8S2QLC5_9BILA</name>
<dbReference type="GO" id="GO:0036503">
    <property type="term" value="P:ERAD pathway"/>
    <property type="evidence" value="ECO:0007669"/>
    <property type="project" value="TreeGrafter"/>
</dbReference>
<dbReference type="Gene3D" id="1.25.40.10">
    <property type="entry name" value="Tetratricopeptide repeat domain"/>
    <property type="match status" value="1"/>
</dbReference>
<dbReference type="SUPFAM" id="SSF81901">
    <property type="entry name" value="HCP-like"/>
    <property type="match status" value="1"/>
</dbReference>
<protein>
    <submittedName>
        <fullName evidence="3">Uncharacterized protein</fullName>
    </submittedName>
</protein>
<accession>A0A8S2QLC5</accession>
<dbReference type="GO" id="GO:0005789">
    <property type="term" value="C:endoplasmic reticulum membrane"/>
    <property type="evidence" value="ECO:0007669"/>
    <property type="project" value="TreeGrafter"/>
</dbReference>
<comment type="similarity">
    <text evidence="1">Belongs to the sel-1 family.</text>
</comment>
<dbReference type="EMBL" id="CAJOBI010008223">
    <property type="protein sequence ID" value="CAF4107065.1"/>
    <property type="molecule type" value="Genomic_DNA"/>
</dbReference>
<feature type="transmembrane region" description="Helical" evidence="2">
    <location>
        <begin position="94"/>
        <end position="112"/>
    </location>
</feature>
<dbReference type="InterPro" id="IPR006597">
    <property type="entry name" value="Sel1-like"/>
</dbReference>
<gene>
    <name evidence="3" type="ORF">SMN809_LOCUS17622</name>
</gene>
<dbReference type="Pfam" id="PF08238">
    <property type="entry name" value="Sel1"/>
    <property type="match status" value="1"/>
</dbReference>
<dbReference type="AlphaFoldDB" id="A0A8S2QLC5"/>
<reference evidence="3" key="1">
    <citation type="submission" date="2021-02" db="EMBL/GenBank/DDBJ databases">
        <authorList>
            <person name="Nowell W R."/>
        </authorList>
    </citation>
    <scope>NUCLEOTIDE SEQUENCE</scope>
</reference>